<dbReference type="InterPro" id="IPR016181">
    <property type="entry name" value="Acyl_CoA_acyltransferase"/>
</dbReference>
<evidence type="ECO:0000313" key="3">
    <source>
        <dbReference type="Proteomes" id="UP000326509"/>
    </source>
</evidence>
<dbReference type="Pfam" id="PF13302">
    <property type="entry name" value="Acetyltransf_3"/>
    <property type="match status" value="1"/>
</dbReference>
<keyword evidence="3" id="KW-1185">Reference proteome</keyword>
<accession>A0A5J4IXC5</accession>
<feature type="domain" description="N-acetyltransferase" evidence="1">
    <location>
        <begin position="10"/>
        <end position="155"/>
    </location>
</feature>
<evidence type="ECO:0000313" key="2">
    <source>
        <dbReference type="EMBL" id="GER59012.1"/>
    </source>
</evidence>
<dbReference type="Proteomes" id="UP000326509">
    <property type="component" value="Unassembled WGS sequence"/>
</dbReference>
<sequence length="185" mass="21098">MGDYILKTERLGLRLWKASDYFPFAEMCADLEVMKHFPNVLKKEEAFSLITRFNLHYEKEGYTYFAVDILETKSNLPVFIGFTGIMKQTYESPFTPNVDIGWRLAINAWGNGYATEAAKACLDYAIKNLEIKTIISVASNINTPSINVMKKIGMHYSGEFNHPKLVESSNLNPCIVYSYNSPKKQ</sequence>
<organism evidence="2 3">
    <name type="scientific">Patiriisocius marinus</name>
    <dbReference type="NCBI Taxonomy" id="1397112"/>
    <lineage>
        <taxon>Bacteria</taxon>
        <taxon>Pseudomonadati</taxon>
        <taxon>Bacteroidota</taxon>
        <taxon>Flavobacteriia</taxon>
        <taxon>Flavobacteriales</taxon>
        <taxon>Flavobacteriaceae</taxon>
        <taxon>Patiriisocius</taxon>
    </lineage>
</organism>
<dbReference type="GO" id="GO:0016747">
    <property type="term" value="F:acyltransferase activity, transferring groups other than amino-acyl groups"/>
    <property type="evidence" value="ECO:0007669"/>
    <property type="project" value="InterPro"/>
</dbReference>
<name>A0A5J4IXC5_9FLAO</name>
<keyword evidence="2" id="KW-0808">Transferase</keyword>
<dbReference type="RefSeq" id="WP_151673090.1">
    <property type="nucleotide sequence ID" value="NZ_BKCG01000002.1"/>
</dbReference>
<evidence type="ECO:0000259" key="1">
    <source>
        <dbReference type="Pfam" id="PF13302"/>
    </source>
</evidence>
<dbReference type="PANTHER" id="PTHR43792">
    <property type="entry name" value="GNAT FAMILY, PUTATIVE (AFU_ORTHOLOGUE AFUA_3G00765)-RELATED-RELATED"/>
    <property type="match status" value="1"/>
</dbReference>
<dbReference type="AlphaFoldDB" id="A0A5J4IXC5"/>
<proteinExistence type="predicted"/>
<dbReference type="InterPro" id="IPR000182">
    <property type="entry name" value="GNAT_dom"/>
</dbReference>
<gene>
    <name evidence="2" type="primary">rimL</name>
    <name evidence="2" type="ORF">ULMA_11200</name>
</gene>
<dbReference type="Gene3D" id="3.40.630.30">
    <property type="match status" value="1"/>
</dbReference>
<dbReference type="OrthoDB" id="9788916at2"/>
<protein>
    <submittedName>
        <fullName evidence="2">N-acetyltransferase</fullName>
    </submittedName>
</protein>
<reference evidence="2 3" key="1">
    <citation type="submission" date="2019-08" db="EMBL/GenBank/DDBJ databases">
        <title>Draft genome sequence of Ulvibacter marinus type strain NBRC 109484.</title>
        <authorList>
            <person name="Kawano K."/>
            <person name="Ushijima N."/>
            <person name="Kihara M."/>
            <person name="Itoh H."/>
        </authorList>
    </citation>
    <scope>NUCLEOTIDE SEQUENCE [LARGE SCALE GENOMIC DNA]</scope>
    <source>
        <strain evidence="2 3">NBRC 109484</strain>
    </source>
</reference>
<dbReference type="SUPFAM" id="SSF55729">
    <property type="entry name" value="Acyl-CoA N-acyltransferases (Nat)"/>
    <property type="match status" value="1"/>
</dbReference>
<dbReference type="EMBL" id="BKCG01000002">
    <property type="protein sequence ID" value="GER59012.1"/>
    <property type="molecule type" value="Genomic_DNA"/>
</dbReference>
<dbReference type="PANTHER" id="PTHR43792:SF1">
    <property type="entry name" value="N-ACETYLTRANSFERASE DOMAIN-CONTAINING PROTEIN"/>
    <property type="match status" value="1"/>
</dbReference>
<comment type="caution">
    <text evidence="2">The sequence shown here is derived from an EMBL/GenBank/DDBJ whole genome shotgun (WGS) entry which is preliminary data.</text>
</comment>
<dbReference type="InterPro" id="IPR051531">
    <property type="entry name" value="N-acetyltransferase"/>
</dbReference>